<dbReference type="PANTHER" id="PTHR46517:SF1">
    <property type="entry name" value="FRUCTOSE-2,6-BISPHOSPHATASE TIGAR"/>
    <property type="match status" value="1"/>
</dbReference>
<dbReference type="AlphaFoldDB" id="A0A0D7A4H8"/>
<dbReference type="Proteomes" id="UP000054144">
    <property type="component" value="Unassembled WGS sequence"/>
</dbReference>
<gene>
    <name evidence="3" type="ORF">FISHEDRAFT_48984</name>
</gene>
<organism evidence="3 4">
    <name type="scientific">Fistulina hepatica ATCC 64428</name>
    <dbReference type="NCBI Taxonomy" id="1128425"/>
    <lineage>
        <taxon>Eukaryota</taxon>
        <taxon>Fungi</taxon>
        <taxon>Dikarya</taxon>
        <taxon>Basidiomycota</taxon>
        <taxon>Agaricomycotina</taxon>
        <taxon>Agaricomycetes</taxon>
        <taxon>Agaricomycetidae</taxon>
        <taxon>Agaricales</taxon>
        <taxon>Fistulinaceae</taxon>
        <taxon>Fistulina</taxon>
    </lineage>
</organism>
<evidence type="ECO:0000256" key="2">
    <source>
        <dbReference type="SAM" id="MobiDB-lite"/>
    </source>
</evidence>
<evidence type="ECO:0000313" key="4">
    <source>
        <dbReference type="Proteomes" id="UP000054144"/>
    </source>
</evidence>
<keyword evidence="1" id="KW-0378">Hydrolase</keyword>
<feature type="non-terminal residue" evidence="3">
    <location>
        <position position="1"/>
    </location>
</feature>
<dbReference type="GO" id="GO:0043456">
    <property type="term" value="P:regulation of pentose-phosphate shunt"/>
    <property type="evidence" value="ECO:0007669"/>
    <property type="project" value="TreeGrafter"/>
</dbReference>
<accession>A0A0D7A4H8</accession>
<evidence type="ECO:0000313" key="3">
    <source>
        <dbReference type="EMBL" id="KIY45645.1"/>
    </source>
</evidence>
<proteinExistence type="predicted"/>
<dbReference type="GO" id="GO:0004331">
    <property type="term" value="F:fructose-2,6-bisphosphate 2-phosphatase activity"/>
    <property type="evidence" value="ECO:0007669"/>
    <property type="project" value="TreeGrafter"/>
</dbReference>
<dbReference type="InterPro" id="IPR051695">
    <property type="entry name" value="Phosphoglycerate_Mutase"/>
</dbReference>
<dbReference type="SUPFAM" id="SSF53254">
    <property type="entry name" value="Phosphoglycerate mutase-like"/>
    <property type="match status" value="1"/>
</dbReference>
<dbReference type="GO" id="GO:0005829">
    <property type="term" value="C:cytosol"/>
    <property type="evidence" value="ECO:0007669"/>
    <property type="project" value="TreeGrafter"/>
</dbReference>
<dbReference type="Pfam" id="PF00300">
    <property type="entry name" value="His_Phos_1"/>
    <property type="match status" value="1"/>
</dbReference>
<dbReference type="GO" id="GO:0045820">
    <property type="term" value="P:negative regulation of glycolytic process"/>
    <property type="evidence" value="ECO:0007669"/>
    <property type="project" value="TreeGrafter"/>
</dbReference>
<dbReference type="PANTHER" id="PTHR46517">
    <property type="entry name" value="FRUCTOSE-2,6-BISPHOSPHATASE TIGAR"/>
    <property type="match status" value="1"/>
</dbReference>
<sequence>QVRALGSSFSDTPFAAIVASPLVRALATAEVVRDLQQTVPDLAASTVESPSPGIVVSPLLREQHFGSAEGRSFVFRADDGRAQLDGSNSRSQRFPGGESLAEVAQRAEKALDDILLPLLDRQYGHSSGKSANRTSSAPCQDRHIAVVSHGIFIRELVTAFLRRDTTGRVHPHVHCALGNTGWMRVRVEKVEGSLRVDVTEYNRREHLAAVTRQRGGIGSSAHDPKQKDIRDFFTRKN</sequence>
<name>A0A0D7A4H8_9AGAR</name>
<feature type="region of interest" description="Disordered" evidence="2">
    <location>
        <begin position="212"/>
        <end position="237"/>
    </location>
</feature>
<feature type="compositionally biased region" description="Basic and acidic residues" evidence="2">
    <location>
        <begin position="222"/>
        <end position="237"/>
    </location>
</feature>
<dbReference type="InterPro" id="IPR013078">
    <property type="entry name" value="His_Pase_superF_clade-1"/>
</dbReference>
<reference evidence="3 4" key="1">
    <citation type="journal article" date="2015" name="Fungal Genet. Biol.">
        <title>Evolution of novel wood decay mechanisms in Agaricales revealed by the genome sequences of Fistulina hepatica and Cylindrobasidium torrendii.</title>
        <authorList>
            <person name="Floudas D."/>
            <person name="Held B.W."/>
            <person name="Riley R."/>
            <person name="Nagy L.G."/>
            <person name="Koehler G."/>
            <person name="Ransdell A.S."/>
            <person name="Younus H."/>
            <person name="Chow J."/>
            <person name="Chiniquy J."/>
            <person name="Lipzen A."/>
            <person name="Tritt A."/>
            <person name="Sun H."/>
            <person name="Haridas S."/>
            <person name="LaButti K."/>
            <person name="Ohm R.A."/>
            <person name="Kues U."/>
            <person name="Blanchette R.A."/>
            <person name="Grigoriev I.V."/>
            <person name="Minto R.E."/>
            <person name="Hibbett D.S."/>
        </authorList>
    </citation>
    <scope>NUCLEOTIDE SEQUENCE [LARGE SCALE GENOMIC DNA]</scope>
    <source>
        <strain evidence="3 4">ATCC 64428</strain>
    </source>
</reference>
<evidence type="ECO:0000256" key="1">
    <source>
        <dbReference type="ARBA" id="ARBA00022801"/>
    </source>
</evidence>
<protein>
    <submittedName>
        <fullName evidence="3">Phosphoglycerate mutase-like protein</fullName>
    </submittedName>
</protein>
<keyword evidence="4" id="KW-1185">Reference proteome</keyword>
<dbReference type="OrthoDB" id="354304at2759"/>
<dbReference type="InterPro" id="IPR029033">
    <property type="entry name" value="His_PPase_superfam"/>
</dbReference>
<dbReference type="Gene3D" id="3.40.50.1240">
    <property type="entry name" value="Phosphoglycerate mutase-like"/>
    <property type="match status" value="1"/>
</dbReference>
<dbReference type="EMBL" id="KN882047">
    <property type="protein sequence ID" value="KIY45645.1"/>
    <property type="molecule type" value="Genomic_DNA"/>
</dbReference>